<sequence length="160" mass="18224">MDDILRILDKEQGAVSAAKIARMLGLSEEEVSQRLRQLEEEHIIVGYKTIVNWDKTDRDVVTALIDLRVTPQRGEGFDKVAERIYKYPQVKSLYLMSGAYDLSVMIEGKTMKDVALFVARKLAPMDAIISTATHFVLKKYKSEGIIFDDNEKDTRQVITL</sequence>
<dbReference type="InterPro" id="IPR019888">
    <property type="entry name" value="Tscrpt_reg_AsnC-like"/>
</dbReference>
<evidence type="ECO:0000259" key="4">
    <source>
        <dbReference type="PROSITE" id="PS50956"/>
    </source>
</evidence>
<evidence type="ECO:0000256" key="1">
    <source>
        <dbReference type="ARBA" id="ARBA00023015"/>
    </source>
</evidence>
<dbReference type="InterPro" id="IPR036390">
    <property type="entry name" value="WH_DNA-bd_sf"/>
</dbReference>
<dbReference type="InterPro" id="IPR019887">
    <property type="entry name" value="Tscrpt_reg_AsnC/Lrp_C"/>
</dbReference>
<dbReference type="GO" id="GO:0043565">
    <property type="term" value="F:sequence-specific DNA binding"/>
    <property type="evidence" value="ECO:0007669"/>
    <property type="project" value="InterPro"/>
</dbReference>
<evidence type="ECO:0000256" key="2">
    <source>
        <dbReference type="ARBA" id="ARBA00023125"/>
    </source>
</evidence>
<dbReference type="SUPFAM" id="SSF46785">
    <property type="entry name" value="Winged helix' DNA-binding domain"/>
    <property type="match status" value="1"/>
</dbReference>
<reference evidence="5" key="1">
    <citation type="submission" date="2020-10" db="EMBL/GenBank/DDBJ databases">
        <authorList>
            <person name="Gilroy R."/>
        </authorList>
    </citation>
    <scope>NUCLEOTIDE SEQUENCE</scope>
    <source>
        <strain evidence="5">USAMLcec3-3695</strain>
    </source>
</reference>
<dbReference type="InterPro" id="IPR050684">
    <property type="entry name" value="HTH-Siroheme_Decarb"/>
</dbReference>
<dbReference type="InterPro" id="IPR036388">
    <property type="entry name" value="WH-like_DNA-bd_sf"/>
</dbReference>
<evidence type="ECO:0000313" key="6">
    <source>
        <dbReference type="Proteomes" id="UP000824109"/>
    </source>
</evidence>
<dbReference type="SUPFAM" id="SSF54909">
    <property type="entry name" value="Dimeric alpha+beta barrel"/>
    <property type="match status" value="1"/>
</dbReference>
<name>A0A9D1MCC9_9FIRM</name>
<dbReference type="InterPro" id="IPR000485">
    <property type="entry name" value="AsnC-type_HTH_dom"/>
</dbReference>
<dbReference type="AlphaFoldDB" id="A0A9D1MCC9"/>
<reference evidence="5" key="2">
    <citation type="journal article" date="2021" name="PeerJ">
        <title>Extensive microbial diversity within the chicken gut microbiome revealed by metagenomics and culture.</title>
        <authorList>
            <person name="Gilroy R."/>
            <person name="Ravi A."/>
            <person name="Getino M."/>
            <person name="Pursley I."/>
            <person name="Horton D.L."/>
            <person name="Alikhan N.F."/>
            <person name="Baker D."/>
            <person name="Gharbi K."/>
            <person name="Hall N."/>
            <person name="Watson M."/>
            <person name="Adriaenssens E.M."/>
            <person name="Foster-Nyarko E."/>
            <person name="Jarju S."/>
            <person name="Secka A."/>
            <person name="Antonio M."/>
            <person name="Oren A."/>
            <person name="Chaudhuri R.R."/>
            <person name="La Ragione R."/>
            <person name="Hildebrand F."/>
            <person name="Pallen M.J."/>
        </authorList>
    </citation>
    <scope>NUCLEOTIDE SEQUENCE</scope>
    <source>
        <strain evidence="5">USAMLcec3-3695</strain>
    </source>
</reference>
<comment type="caution">
    <text evidence="5">The sequence shown here is derived from an EMBL/GenBank/DDBJ whole genome shotgun (WGS) entry which is preliminary data.</text>
</comment>
<dbReference type="EMBL" id="DVNB01000082">
    <property type="protein sequence ID" value="HIU57676.1"/>
    <property type="molecule type" value="Genomic_DNA"/>
</dbReference>
<evidence type="ECO:0000256" key="3">
    <source>
        <dbReference type="ARBA" id="ARBA00023163"/>
    </source>
</evidence>
<dbReference type="Pfam" id="PF13412">
    <property type="entry name" value="HTH_24"/>
    <property type="match status" value="1"/>
</dbReference>
<keyword evidence="2" id="KW-0238">DNA-binding</keyword>
<organism evidence="5 6">
    <name type="scientific">Candidatus Ornithomonoglobus merdipullorum</name>
    <dbReference type="NCBI Taxonomy" id="2840895"/>
    <lineage>
        <taxon>Bacteria</taxon>
        <taxon>Bacillati</taxon>
        <taxon>Bacillota</taxon>
        <taxon>Clostridia</taxon>
        <taxon>Candidatus Ornithomonoglobus</taxon>
    </lineage>
</organism>
<dbReference type="SMART" id="SM00344">
    <property type="entry name" value="HTH_ASNC"/>
    <property type="match status" value="1"/>
</dbReference>
<dbReference type="PROSITE" id="PS50956">
    <property type="entry name" value="HTH_ASNC_2"/>
    <property type="match status" value="1"/>
</dbReference>
<dbReference type="PANTHER" id="PTHR43413">
    <property type="entry name" value="TRANSCRIPTIONAL REGULATOR, ASNC FAMILY"/>
    <property type="match status" value="1"/>
</dbReference>
<dbReference type="Proteomes" id="UP000824109">
    <property type="component" value="Unassembled WGS sequence"/>
</dbReference>
<dbReference type="InterPro" id="IPR011008">
    <property type="entry name" value="Dimeric_a/b-barrel"/>
</dbReference>
<dbReference type="Pfam" id="PF01037">
    <property type="entry name" value="AsnC_trans_reg"/>
    <property type="match status" value="1"/>
</dbReference>
<accession>A0A9D1MCC9</accession>
<feature type="domain" description="HTH asnC-type" evidence="4">
    <location>
        <begin position="1"/>
        <end position="59"/>
    </location>
</feature>
<keyword evidence="3" id="KW-0804">Transcription</keyword>
<protein>
    <submittedName>
        <fullName evidence="5">Lrp/AsnC family transcriptional regulator</fullName>
    </submittedName>
</protein>
<dbReference type="PANTHER" id="PTHR43413:SF7">
    <property type="entry name" value="HTH-TYPE TRANSCRIPTIONAL REGULATOR PTR2"/>
    <property type="match status" value="1"/>
</dbReference>
<proteinExistence type="predicted"/>
<dbReference type="Gene3D" id="1.10.10.10">
    <property type="entry name" value="Winged helix-like DNA-binding domain superfamily/Winged helix DNA-binding domain"/>
    <property type="match status" value="1"/>
</dbReference>
<keyword evidence="1" id="KW-0805">Transcription regulation</keyword>
<dbReference type="Gene3D" id="3.30.70.920">
    <property type="match status" value="1"/>
</dbReference>
<evidence type="ECO:0000313" key="5">
    <source>
        <dbReference type="EMBL" id="HIU57676.1"/>
    </source>
</evidence>
<gene>
    <name evidence="5" type="ORF">IAA61_07715</name>
</gene>